<dbReference type="InterPro" id="IPR050600">
    <property type="entry name" value="SETD3_SETD6_MTase"/>
</dbReference>
<dbReference type="InterPro" id="IPR036464">
    <property type="entry name" value="Rubisco_LSMT_subst-bd_sf"/>
</dbReference>
<evidence type="ECO:0000256" key="3">
    <source>
        <dbReference type="ARBA" id="ARBA00022691"/>
    </source>
</evidence>
<dbReference type="Gene3D" id="3.90.1410.10">
    <property type="entry name" value="set domain protein methyltransferase, domain 1"/>
    <property type="match status" value="1"/>
</dbReference>
<comment type="caution">
    <text evidence="5">The sequence shown here is derived from an EMBL/GenBank/DDBJ whole genome shotgun (WGS) entry which is preliminary data.</text>
</comment>
<dbReference type="CDD" id="cd10527">
    <property type="entry name" value="SET_LSMT"/>
    <property type="match status" value="1"/>
</dbReference>
<gene>
    <name evidence="5" type="ORF">JRO89_XS05G0213800</name>
</gene>
<keyword evidence="6" id="KW-1185">Reference proteome</keyword>
<name>A0ABQ8I2L8_9ROSI</name>
<dbReference type="EMBL" id="JAFEMO010000005">
    <property type="protein sequence ID" value="KAH7570887.1"/>
    <property type="molecule type" value="Genomic_DNA"/>
</dbReference>
<feature type="domain" description="SET" evidence="4">
    <location>
        <begin position="69"/>
        <end position="300"/>
    </location>
</feature>
<evidence type="ECO:0000256" key="2">
    <source>
        <dbReference type="ARBA" id="ARBA00022679"/>
    </source>
</evidence>
<protein>
    <recommendedName>
        <fullName evidence="4">SET domain-containing protein</fullName>
    </recommendedName>
</protein>
<dbReference type="Pfam" id="PF09273">
    <property type="entry name" value="Rubis-subs-bind"/>
    <property type="match status" value="1"/>
</dbReference>
<sequence>MLQAELSCTLSVKTTALIARTYLVLSVSGLQYINLTNTLCCAASYHTRLVPQPPDLVKWVRREGGFVHQAVKIAPQQDDAYGLGLLASEDIPKGSLLISLPVHIPLKFESDDGNGADSVLVNLARQVPEELWAMKLGLKLLQERAKVGSFWWPYISNLPETYNVPIFFQGEDIKNLQYAPLLYQVNKRCRFLLEFDQEARHTLENLKPNDHPFGGQQVDASSLGWAMSAVSSRAFRLYGKKTADGTRSNIPMMLPLIDTCNHSFKPNAQILQEEDVGNEKSEMKAETEIKQDSPLLLNYGCLSNDLFLLDYGFVIPSNPHDTIELKYDGALLDAASMAAGISQPNFSSPAAWQQQILSRLNLAGEAPILKVTLGGSEVVEGRLLAALRVLLASDVETVQKHDLNTLKSFSAEAPLGIANEVAAFRIIIALCAIALEHFPTKLMEDESLLKQGVSAASELAIQFRIQKKSVIIDVMRNLSKRMKLLSSKEAASAQG</sequence>
<proteinExistence type="predicted"/>
<dbReference type="InterPro" id="IPR015353">
    <property type="entry name" value="Rubisco_LSMT_subst-bd"/>
</dbReference>
<dbReference type="InterPro" id="IPR046341">
    <property type="entry name" value="SET_dom_sf"/>
</dbReference>
<dbReference type="PANTHER" id="PTHR13271:SF116">
    <property type="entry name" value="F21J9.27"/>
    <property type="match status" value="1"/>
</dbReference>
<dbReference type="PANTHER" id="PTHR13271">
    <property type="entry name" value="UNCHARACTERIZED PUTATIVE METHYLTRANSFERASE"/>
    <property type="match status" value="1"/>
</dbReference>
<dbReference type="Gene3D" id="3.90.1420.10">
    <property type="entry name" value="Rubisco LSMT, substrate-binding domain"/>
    <property type="match status" value="1"/>
</dbReference>
<evidence type="ECO:0000259" key="4">
    <source>
        <dbReference type="PROSITE" id="PS50280"/>
    </source>
</evidence>
<dbReference type="SUPFAM" id="SSF81822">
    <property type="entry name" value="RuBisCo LSMT C-terminal, substrate-binding domain"/>
    <property type="match status" value="1"/>
</dbReference>
<dbReference type="Pfam" id="PF00856">
    <property type="entry name" value="SET"/>
    <property type="match status" value="1"/>
</dbReference>
<organism evidence="5 6">
    <name type="scientific">Xanthoceras sorbifolium</name>
    <dbReference type="NCBI Taxonomy" id="99658"/>
    <lineage>
        <taxon>Eukaryota</taxon>
        <taxon>Viridiplantae</taxon>
        <taxon>Streptophyta</taxon>
        <taxon>Embryophyta</taxon>
        <taxon>Tracheophyta</taxon>
        <taxon>Spermatophyta</taxon>
        <taxon>Magnoliopsida</taxon>
        <taxon>eudicotyledons</taxon>
        <taxon>Gunneridae</taxon>
        <taxon>Pentapetalae</taxon>
        <taxon>rosids</taxon>
        <taxon>malvids</taxon>
        <taxon>Sapindales</taxon>
        <taxon>Sapindaceae</taxon>
        <taxon>Xanthoceroideae</taxon>
        <taxon>Xanthoceras</taxon>
    </lineage>
</organism>
<evidence type="ECO:0000256" key="1">
    <source>
        <dbReference type="ARBA" id="ARBA00022603"/>
    </source>
</evidence>
<keyword evidence="3" id="KW-0949">S-adenosyl-L-methionine</keyword>
<dbReference type="PROSITE" id="PS50280">
    <property type="entry name" value="SET"/>
    <property type="match status" value="1"/>
</dbReference>
<evidence type="ECO:0000313" key="6">
    <source>
        <dbReference type="Proteomes" id="UP000827721"/>
    </source>
</evidence>
<accession>A0ABQ8I2L8</accession>
<dbReference type="InterPro" id="IPR001214">
    <property type="entry name" value="SET_dom"/>
</dbReference>
<dbReference type="SUPFAM" id="SSF82199">
    <property type="entry name" value="SET domain"/>
    <property type="match status" value="1"/>
</dbReference>
<keyword evidence="1" id="KW-0489">Methyltransferase</keyword>
<dbReference type="Proteomes" id="UP000827721">
    <property type="component" value="Unassembled WGS sequence"/>
</dbReference>
<evidence type="ECO:0000313" key="5">
    <source>
        <dbReference type="EMBL" id="KAH7570887.1"/>
    </source>
</evidence>
<reference evidence="5 6" key="1">
    <citation type="submission" date="2021-02" db="EMBL/GenBank/DDBJ databases">
        <title>Plant Genome Project.</title>
        <authorList>
            <person name="Zhang R.-G."/>
        </authorList>
    </citation>
    <scope>NUCLEOTIDE SEQUENCE [LARGE SCALE GENOMIC DNA]</scope>
    <source>
        <tissue evidence="5">Leaves</tissue>
    </source>
</reference>
<keyword evidence="2" id="KW-0808">Transferase</keyword>